<dbReference type="GO" id="GO:0019303">
    <property type="term" value="P:D-ribose catabolic process"/>
    <property type="evidence" value="ECO:0007669"/>
    <property type="project" value="UniProtKB-UniRule"/>
</dbReference>
<comment type="similarity">
    <text evidence="1">Belongs to the carbohydrate kinase pfkB family.</text>
</comment>
<keyword evidence="7 12" id="KW-0418">Kinase</keyword>
<feature type="binding site" evidence="12">
    <location>
        <position position="255"/>
    </location>
    <ligand>
        <name>K(+)</name>
        <dbReference type="ChEBI" id="CHEBI:29103"/>
    </ligand>
</feature>
<feature type="binding site" evidence="12">
    <location>
        <begin position="229"/>
        <end position="234"/>
    </location>
    <ligand>
        <name>ATP</name>
        <dbReference type="ChEBI" id="CHEBI:30616"/>
    </ligand>
</feature>
<dbReference type="PANTHER" id="PTHR10584:SF166">
    <property type="entry name" value="RIBOKINASE"/>
    <property type="match status" value="1"/>
</dbReference>
<feature type="binding site" evidence="12">
    <location>
        <position position="294"/>
    </location>
    <ligand>
        <name>K(+)</name>
        <dbReference type="ChEBI" id="CHEBI:29103"/>
    </ligand>
</feature>
<comment type="caution">
    <text evidence="15">The sequence shown here is derived from an EMBL/GenBank/DDBJ whole genome shotgun (WGS) entry which is preliminary data.</text>
</comment>
<dbReference type="EC" id="2.7.1.15" evidence="2 12"/>
<feature type="region of interest" description="Disordered" evidence="13">
    <location>
        <begin position="302"/>
        <end position="333"/>
    </location>
</feature>
<accession>A0A5R8YMW9</accession>
<proteinExistence type="inferred from homology"/>
<evidence type="ECO:0000313" key="15">
    <source>
        <dbReference type="EMBL" id="TLP54818.1"/>
    </source>
</evidence>
<feature type="binding site" evidence="12">
    <location>
        <position position="257"/>
    </location>
    <ligand>
        <name>K(+)</name>
        <dbReference type="ChEBI" id="CHEBI:29103"/>
    </ligand>
</feature>
<gene>
    <name evidence="12" type="primary">rbsK</name>
    <name evidence="15" type="ORF">FED44_27095</name>
</gene>
<evidence type="ECO:0000256" key="11">
    <source>
        <dbReference type="ARBA" id="ARBA00023277"/>
    </source>
</evidence>
<feature type="compositionally biased region" description="Polar residues" evidence="13">
    <location>
        <begin position="313"/>
        <end position="323"/>
    </location>
</feature>
<feature type="binding site" evidence="12">
    <location>
        <begin position="260"/>
        <end position="261"/>
    </location>
    <ligand>
        <name>ATP</name>
        <dbReference type="ChEBI" id="CHEBI:30616"/>
    </ligand>
</feature>
<keyword evidence="9 12" id="KW-0460">Magnesium</keyword>
<evidence type="ECO:0000256" key="2">
    <source>
        <dbReference type="ARBA" id="ARBA00012035"/>
    </source>
</evidence>
<evidence type="ECO:0000256" key="12">
    <source>
        <dbReference type="HAMAP-Rule" id="MF_01987"/>
    </source>
</evidence>
<comment type="pathway">
    <text evidence="12">Carbohydrate metabolism; D-ribose degradation; D-ribose 5-phosphate from beta-D-ribopyranose: step 2/2.</text>
</comment>
<sequence>MTVLAVGAYTVDLYMFGDHLPAPGESVGASGYATAHGGKAANVAVASARLGAPTGFVGGLGDDADSVAALAALRADGIETGGCAAIDGVATGRSFVYVDKRGGQIVMTWPGAADLLPPSRAAAAAAGLRPGSVLVLQGEIPVATSAAAAAAAPPGVRVLLNPSPAGPFLSEIGEELLRRADVLVLNDGELAALTGPADEARPAATRSDEGVSPAESLLPRTRGRTVVVTLGERGAEIAGDHGTMLIGVPRVNAVDTTGAGDAFTGALAAALRTGASVAQGVRLACRVAAVSVTRRFCAPSYPSASELGIAPLQGSSGQENPGETTPHPGSPGT</sequence>
<evidence type="ECO:0000256" key="10">
    <source>
        <dbReference type="ARBA" id="ARBA00022958"/>
    </source>
</evidence>
<comment type="subcellular location">
    <subcellularLocation>
        <location evidence="12">Cytoplasm</location>
    </subcellularLocation>
</comment>
<keyword evidence="11 12" id="KW-0119">Carbohydrate metabolism</keyword>
<dbReference type="GO" id="GO:0005829">
    <property type="term" value="C:cytosol"/>
    <property type="evidence" value="ECO:0007669"/>
    <property type="project" value="TreeGrafter"/>
</dbReference>
<feature type="active site" description="Proton acceptor" evidence="12">
    <location>
        <position position="261"/>
    </location>
</feature>
<feature type="domain" description="Carbohydrate kinase PfkB" evidence="14">
    <location>
        <begin position="3"/>
        <end position="302"/>
    </location>
</feature>
<dbReference type="InterPro" id="IPR002173">
    <property type="entry name" value="Carboh/pur_kinase_PfkB_CS"/>
</dbReference>
<dbReference type="HAMAP" id="MF_01987">
    <property type="entry name" value="Ribokinase"/>
    <property type="match status" value="1"/>
</dbReference>
<keyword evidence="16" id="KW-1185">Reference proteome</keyword>
<comment type="catalytic activity">
    <reaction evidence="12">
        <text>D-ribose + ATP = D-ribose 5-phosphate + ADP + H(+)</text>
        <dbReference type="Rhea" id="RHEA:13697"/>
        <dbReference type="ChEBI" id="CHEBI:15378"/>
        <dbReference type="ChEBI" id="CHEBI:30616"/>
        <dbReference type="ChEBI" id="CHEBI:47013"/>
        <dbReference type="ChEBI" id="CHEBI:78346"/>
        <dbReference type="ChEBI" id="CHEBI:456216"/>
        <dbReference type="EC" id="2.7.1.15"/>
    </reaction>
</comment>
<comment type="activity regulation">
    <text evidence="12">Activated by a monovalent cation that binds near, but not in, the active site. The most likely occupant of the site in vivo is potassium. Ion binding induces a conformational change that may alter substrate affinity.</text>
</comment>
<dbReference type="InterPro" id="IPR029056">
    <property type="entry name" value="Ribokinase-like"/>
</dbReference>
<evidence type="ECO:0000256" key="7">
    <source>
        <dbReference type="ARBA" id="ARBA00022777"/>
    </source>
</evidence>
<feature type="binding site" evidence="12">
    <location>
        <begin position="10"/>
        <end position="12"/>
    </location>
    <ligand>
        <name>substrate</name>
    </ligand>
</feature>
<dbReference type="PROSITE" id="PS00583">
    <property type="entry name" value="PFKB_KINASES_1"/>
    <property type="match status" value="1"/>
</dbReference>
<feature type="binding site" evidence="12">
    <location>
        <position position="261"/>
    </location>
    <ligand>
        <name>substrate</name>
    </ligand>
</feature>
<dbReference type="GO" id="GO:0004747">
    <property type="term" value="F:ribokinase activity"/>
    <property type="evidence" value="ECO:0007669"/>
    <property type="project" value="UniProtKB-UniRule"/>
</dbReference>
<evidence type="ECO:0000256" key="5">
    <source>
        <dbReference type="ARBA" id="ARBA00022723"/>
    </source>
</evidence>
<keyword evidence="10 12" id="KW-0630">Potassium</keyword>
<dbReference type="SUPFAM" id="SSF53613">
    <property type="entry name" value="Ribokinase-like"/>
    <property type="match status" value="1"/>
</dbReference>
<dbReference type="PROSITE" id="PS00584">
    <property type="entry name" value="PFKB_KINASES_2"/>
    <property type="match status" value="1"/>
</dbReference>
<evidence type="ECO:0000256" key="9">
    <source>
        <dbReference type="ARBA" id="ARBA00022842"/>
    </source>
</evidence>
<dbReference type="InterPro" id="IPR011877">
    <property type="entry name" value="Ribokinase"/>
</dbReference>
<dbReference type="InterPro" id="IPR002139">
    <property type="entry name" value="Ribo/fructo_kinase"/>
</dbReference>
<evidence type="ECO:0000256" key="4">
    <source>
        <dbReference type="ARBA" id="ARBA00022679"/>
    </source>
</evidence>
<evidence type="ECO:0000313" key="16">
    <source>
        <dbReference type="Proteomes" id="UP000309033"/>
    </source>
</evidence>
<organism evidence="15 16">
    <name type="scientific">Microbispora triticiradicis</name>
    <dbReference type="NCBI Taxonomy" id="2200763"/>
    <lineage>
        <taxon>Bacteria</taxon>
        <taxon>Bacillati</taxon>
        <taxon>Actinomycetota</taxon>
        <taxon>Actinomycetes</taxon>
        <taxon>Streptosporangiales</taxon>
        <taxon>Streptosporangiaceae</taxon>
        <taxon>Microbispora</taxon>
    </lineage>
</organism>
<dbReference type="PANTHER" id="PTHR10584">
    <property type="entry name" value="SUGAR KINASE"/>
    <property type="match status" value="1"/>
</dbReference>
<keyword evidence="5 12" id="KW-0479">Metal-binding</keyword>
<comment type="function">
    <text evidence="12">Catalyzes the phosphorylation of ribose at O-5 in a reaction requiring ATP and magnesium. The resulting D-ribose-5-phosphate can then be used either for sythesis of nucleotides, histidine, and tryptophan, or as a component of the pentose phosphate pathway.</text>
</comment>
<evidence type="ECO:0000256" key="1">
    <source>
        <dbReference type="ARBA" id="ARBA00005380"/>
    </source>
</evidence>
<dbReference type="UniPathway" id="UPA00916">
    <property type="reaction ID" value="UER00889"/>
</dbReference>
<dbReference type="GO" id="GO:0005524">
    <property type="term" value="F:ATP binding"/>
    <property type="evidence" value="ECO:0007669"/>
    <property type="project" value="UniProtKB-UniRule"/>
</dbReference>
<dbReference type="PRINTS" id="PR00990">
    <property type="entry name" value="RIBOKINASE"/>
</dbReference>
<evidence type="ECO:0000256" key="8">
    <source>
        <dbReference type="ARBA" id="ARBA00022840"/>
    </source>
</evidence>
<evidence type="ECO:0000256" key="6">
    <source>
        <dbReference type="ARBA" id="ARBA00022741"/>
    </source>
</evidence>
<keyword evidence="6 12" id="KW-0547">Nucleotide-binding</keyword>
<reference evidence="15" key="1">
    <citation type="submission" date="2019-05" db="EMBL/GenBank/DDBJ databases">
        <title>Isolation, diversity and antifungal activity of Actinobacteria from wheat.</title>
        <authorList>
            <person name="Yu B."/>
        </authorList>
    </citation>
    <scope>NUCLEOTIDE SEQUENCE [LARGE SCALE GENOMIC DNA]</scope>
    <source>
        <strain evidence="15">NEAU-HEGS1-5</strain>
    </source>
</reference>
<comment type="similarity">
    <text evidence="12">Belongs to the carbohydrate kinase PfkB family. Ribokinase subfamily.</text>
</comment>
<name>A0A5R8YMW9_9ACTN</name>
<dbReference type="Gene3D" id="3.40.1190.20">
    <property type="match status" value="1"/>
</dbReference>
<dbReference type="AlphaFoldDB" id="A0A5R8YMW9"/>
<feature type="binding site" evidence="12">
    <location>
        <position position="139"/>
    </location>
    <ligand>
        <name>substrate</name>
    </ligand>
</feature>
<dbReference type="CDD" id="cd01174">
    <property type="entry name" value="ribokinase"/>
    <property type="match status" value="1"/>
</dbReference>
<feature type="binding site" evidence="12">
    <location>
        <begin position="38"/>
        <end position="42"/>
    </location>
    <ligand>
        <name>substrate</name>
    </ligand>
</feature>
<evidence type="ECO:0000256" key="3">
    <source>
        <dbReference type="ARBA" id="ARBA00016943"/>
    </source>
</evidence>
<comment type="cofactor">
    <cofactor evidence="12">
        <name>Mg(2+)</name>
        <dbReference type="ChEBI" id="CHEBI:18420"/>
    </cofactor>
    <text evidence="12">Requires a divalent cation, most likely magnesium in vivo, as an electrophilic catalyst to aid phosphoryl group transfer. It is the chelate of the metal and the nucleotide that is the actual substrate.</text>
</comment>
<feature type="binding site" evidence="12">
    <location>
        <position position="186"/>
    </location>
    <ligand>
        <name>ATP</name>
        <dbReference type="ChEBI" id="CHEBI:30616"/>
    </ligand>
</feature>
<feature type="binding site" evidence="12">
    <location>
        <position position="300"/>
    </location>
    <ligand>
        <name>K(+)</name>
        <dbReference type="ChEBI" id="CHEBI:29103"/>
    </ligand>
</feature>
<keyword evidence="4 12" id="KW-0808">Transferase</keyword>
<dbReference type="InterPro" id="IPR011611">
    <property type="entry name" value="PfkB_dom"/>
</dbReference>
<evidence type="ECO:0000256" key="13">
    <source>
        <dbReference type="SAM" id="MobiDB-lite"/>
    </source>
</evidence>
<dbReference type="Proteomes" id="UP000309033">
    <property type="component" value="Unassembled WGS sequence"/>
</dbReference>
<keyword evidence="12" id="KW-0963">Cytoplasm</keyword>
<feature type="compositionally biased region" description="Basic and acidic residues" evidence="13">
    <location>
        <begin position="198"/>
        <end position="209"/>
    </location>
</feature>
<feature type="binding site" evidence="12">
    <location>
        <position position="291"/>
    </location>
    <ligand>
        <name>K(+)</name>
        <dbReference type="ChEBI" id="CHEBI:29103"/>
    </ligand>
</feature>
<comment type="caution">
    <text evidence="12">Lacks conserved residue(s) required for the propagation of feature annotation.</text>
</comment>
<protein>
    <recommendedName>
        <fullName evidence="3 12">Ribokinase</fullName>
        <shortName evidence="12">RK</shortName>
        <ecNumber evidence="2 12">2.7.1.15</ecNumber>
    </recommendedName>
</protein>
<evidence type="ECO:0000259" key="14">
    <source>
        <dbReference type="Pfam" id="PF00294"/>
    </source>
</evidence>
<dbReference type="EMBL" id="VANP01000012">
    <property type="protein sequence ID" value="TLP54818.1"/>
    <property type="molecule type" value="Genomic_DNA"/>
</dbReference>
<dbReference type="GO" id="GO:0046872">
    <property type="term" value="F:metal ion binding"/>
    <property type="evidence" value="ECO:0007669"/>
    <property type="project" value="UniProtKB-KW"/>
</dbReference>
<dbReference type="Pfam" id="PF00294">
    <property type="entry name" value="PfkB"/>
    <property type="match status" value="1"/>
</dbReference>
<feature type="region of interest" description="Disordered" evidence="13">
    <location>
        <begin position="196"/>
        <end position="216"/>
    </location>
</feature>
<keyword evidence="8 12" id="KW-0067">ATP-binding</keyword>
<comment type="subunit">
    <text evidence="12">Homodimer.</text>
</comment>
<dbReference type="OrthoDB" id="9795789at2"/>